<feature type="domain" description="Cupin type-2" evidence="2">
    <location>
        <begin position="41"/>
        <end position="108"/>
    </location>
</feature>
<dbReference type="InterPro" id="IPR013096">
    <property type="entry name" value="Cupin_2"/>
</dbReference>
<keyword evidence="1" id="KW-0479">Metal-binding</keyword>
<evidence type="ECO:0000313" key="4">
    <source>
        <dbReference type="Proteomes" id="UP000034410"/>
    </source>
</evidence>
<dbReference type="RefSeq" id="WP_046858308.1">
    <property type="nucleotide sequence ID" value="NZ_CP011412.1"/>
</dbReference>
<dbReference type="OrthoDB" id="1551122at2"/>
<dbReference type="KEGG" id="seds:AAY24_02295"/>
<dbReference type="InterPro" id="IPR014710">
    <property type="entry name" value="RmlC-like_jellyroll"/>
</dbReference>
<protein>
    <recommendedName>
        <fullName evidence="2">Cupin type-2 domain-containing protein</fullName>
    </recommendedName>
</protein>
<dbReference type="Gene3D" id="2.60.120.10">
    <property type="entry name" value="Jelly Rolls"/>
    <property type="match status" value="1"/>
</dbReference>
<dbReference type="PANTHER" id="PTHR35848:SF6">
    <property type="entry name" value="CUPIN TYPE-2 DOMAIN-CONTAINING PROTEIN"/>
    <property type="match status" value="1"/>
</dbReference>
<gene>
    <name evidence="3" type="ORF">AAY24_02295</name>
</gene>
<dbReference type="PANTHER" id="PTHR35848">
    <property type="entry name" value="OXALATE-BINDING PROTEIN"/>
    <property type="match status" value="1"/>
</dbReference>
<evidence type="ECO:0000313" key="3">
    <source>
        <dbReference type="EMBL" id="AKH19369.1"/>
    </source>
</evidence>
<dbReference type="InterPro" id="IPR011051">
    <property type="entry name" value="RmlC_Cupin_sf"/>
</dbReference>
<evidence type="ECO:0000259" key="2">
    <source>
        <dbReference type="Pfam" id="PF07883"/>
    </source>
</evidence>
<dbReference type="Pfam" id="PF07883">
    <property type="entry name" value="Cupin_2"/>
    <property type="match status" value="1"/>
</dbReference>
<accession>A0A0F7JVI9</accession>
<name>A0A0F7JVI9_9GAMM</name>
<sequence length="114" mass="12586">MKITRLNECEPTPVNMAGIKGVVKQVPIGKADGAPNFSIRVFTLEPGGHTPHHSHESEHLNYILEGSGVALEGDTEHAIRQGDYLLVKPHEVHQYRNTGDKPLVFMCMVPSAYE</sequence>
<dbReference type="InterPro" id="IPR051610">
    <property type="entry name" value="GPI/OXD"/>
</dbReference>
<dbReference type="CDD" id="cd02222">
    <property type="entry name" value="cupin_TM1459-like"/>
    <property type="match status" value="1"/>
</dbReference>
<dbReference type="EMBL" id="CP011412">
    <property type="protein sequence ID" value="AKH19369.1"/>
    <property type="molecule type" value="Genomic_DNA"/>
</dbReference>
<dbReference type="GO" id="GO:0046872">
    <property type="term" value="F:metal ion binding"/>
    <property type="evidence" value="ECO:0007669"/>
    <property type="project" value="UniProtKB-KW"/>
</dbReference>
<dbReference type="SUPFAM" id="SSF51182">
    <property type="entry name" value="RmlC-like cupins"/>
    <property type="match status" value="1"/>
</dbReference>
<evidence type="ECO:0000256" key="1">
    <source>
        <dbReference type="ARBA" id="ARBA00022723"/>
    </source>
</evidence>
<proteinExistence type="predicted"/>
<reference evidence="3 4" key="1">
    <citation type="journal article" date="2015" name="Genome Announc.">
        <title>Complete Genome Sequence of Sedimenticola thiotaurini Strain SIP-G1, a Polyphosphate- and Polyhydroxyalkanoate-Accumulating Sulfur-Oxidizing Gammaproteobacterium Isolated from Salt Marsh Sediments.</title>
        <authorList>
            <person name="Flood B.E."/>
            <person name="Jones D.S."/>
            <person name="Bailey J.V."/>
        </authorList>
    </citation>
    <scope>NUCLEOTIDE SEQUENCE [LARGE SCALE GENOMIC DNA]</scope>
    <source>
        <strain evidence="3 4">SIP-G1</strain>
    </source>
</reference>
<organism evidence="3 4">
    <name type="scientific">Sedimenticola thiotaurini</name>
    <dbReference type="NCBI Taxonomy" id="1543721"/>
    <lineage>
        <taxon>Bacteria</taxon>
        <taxon>Pseudomonadati</taxon>
        <taxon>Pseudomonadota</taxon>
        <taxon>Gammaproteobacteria</taxon>
        <taxon>Chromatiales</taxon>
        <taxon>Sedimenticolaceae</taxon>
        <taxon>Sedimenticola</taxon>
    </lineage>
</organism>
<dbReference type="Proteomes" id="UP000034410">
    <property type="component" value="Chromosome"/>
</dbReference>
<dbReference type="AlphaFoldDB" id="A0A0F7JVI9"/>
<keyword evidence="4" id="KW-1185">Reference proteome</keyword>